<dbReference type="SMART" id="SM00679">
    <property type="entry name" value="CTNS"/>
    <property type="match status" value="1"/>
</dbReference>
<organism evidence="6 7">
    <name type="scientific">Massariosphaeria phaeospora</name>
    <dbReference type="NCBI Taxonomy" id="100035"/>
    <lineage>
        <taxon>Eukaryota</taxon>
        <taxon>Fungi</taxon>
        <taxon>Dikarya</taxon>
        <taxon>Ascomycota</taxon>
        <taxon>Pezizomycotina</taxon>
        <taxon>Dothideomycetes</taxon>
        <taxon>Pleosporomycetidae</taxon>
        <taxon>Pleosporales</taxon>
        <taxon>Pleosporales incertae sedis</taxon>
        <taxon>Massariosphaeria</taxon>
    </lineage>
</organism>
<keyword evidence="7" id="KW-1185">Reference proteome</keyword>
<dbReference type="PANTHER" id="PTHR16201:SF37">
    <property type="entry name" value="PQ-LOOP REPEAT-CONTAINING PROTEIN"/>
    <property type="match status" value="1"/>
</dbReference>
<dbReference type="InterPro" id="IPR051415">
    <property type="entry name" value="LAAT-1"/>
</dbReference>
<dbReference type="EMBL" id="JAADJZ010000020">
    <property type="protein sequence ID" value="KAF2868275.1"/>
    <property type="molecule type" value="Genomic_DNA"/>
</dbReference>
<dbReference type="OrthoDB" id="407617at2759"/>
<feature type="transmembrane region" description="Helical" evidence="5">
    <location>
        <begin position="164"/>
        <end position="187"/>
    </location>
</feature>
<proteinExistence type="predicted"/>
<dbReference type="Proteomes" id="UP000481861">
    <property type="component" value="Unassembled WGS sequence"/>
</dbReference>
<keyword evidence="4 5" id="KW-0472">Membrane</keyword>
<evidence type="ECO:0000256" key="1">
    <source>
        <dbReference type="ARBA" id="ARBA00004141"/>
    </source>
</evidence>
<sequence>MAPQTSIPLAATVLGTIGTVFWAVQLVPQIYRNYRTKSTEGLPAAMMLLWSVAGVPFGVYAVVQRFNVPLMVQPQCFCVLCGVAWAQCMVYSRKWRVWTATLALGALLLVFAGVQVGLVLAIRPAYAADTSWPVLAIGILAFVVLIAGYLPIPFELLKRRGRVVGIDFVFLAIDWNGAFFSLMALVAQREFDVLFGSLYALCCAIEMGMVVSHLVWMARTRRIRRTAAEAGVAFDECDEGVAWQEKGWDVGAQLRTVFGRGEGERKAEAPVEERGAV</sequence>
<feature type="transmembrane region" description="Helical" evidence="5">
    <location>
        <begin position="102"/>
        <end position="126"/>
    </location>
</feature>
<evidence type="ECO:0000256" key="4">
    <source>
        <dbReference type="ARBA" id="ARBA00023136"/>
    </source>
</evidence>
<protein>
    <submittedName>
        <fullName evidence="6">PQ loop repeat protein-like protein</fullName>
    </submittedName>
</protein>
<gene>
    <name evidence="6" type="ORF">BDV95DRAFT_597576</name>
</gene>
<evidence type="ECO:0000256" key="2">
    <source>
        <dbReference type="ARBA" id="ARBA00022692"/>
    </source>
</evidence>
<dbReference type="PANTHER" id="PTHR16201">
    <property type="entry name" value="SEVEN TRANSMEMBRANE PROTEIN 1-RELATED"/>
    <property type="match status" value="1"/>
</dbReference>
<dbReference type="InterPro" id="IPR006603">
    <property type="entry name" value="PQ-loop_rpt"/>
</dbReference>
<dbReference type="AlphaFoldDB" id="A0A7C8M5V0"/>
<evidence type="ECO:0000256" key="5">
    <source>
        <dbReference type="SAM" id="Phobius"/>
    </source>
</evidence>
<evidence type="ECO:0000313" key="6">
    <source>
        <dbReference type="EMBL" id="KAF2868275.1"/>
    </source>
</evidence>
<name>A0A7C8M5V0_9PLEO</name>
<reference evidence="6 7" key="1">
    <citation type="submission" date="2020-01" db="EMBL/GenBank/DDBJ databases">
        <authorList>
            <consortium name="DOE Joint Genome Institute"/>
            <person name="Haridas S."/>
            <person name="Albert R."/>
            <person name="Binder M."/>
            <person name="Bloem J."/>
            <person name="Labutti K."/>
            <person name="Salamov A."/>
            <person name="Andreopoulos B."/>
            <person name="Baker S.E."/>
            <person name="Barry K."/>
            <person name="Bills G."/>
            <person name="Bluhm B.H."/>
            <person name="Cannon C."/>
            <person name="Castanera R."/>
            <person name="Culley D.E."/>
            <person name="Daum C."/>
            <person name="Ezra D."/>
            <person name="Gonzalez J.B."/>
            <person name="Henrissat B."/>
            <person name="Kuo A."/>
            <person name="Liang C."/>
            <person name="Lipzen A."/>
            <person name="Lutzoni F."/>
            <person name="Magnuson J."/>
            <person name="Mondo S."/>
            <person name="Nolan M."/>
            <person name="Ohm R."/>
            <person name="Pangilinan J."/>
            <person name="Park H.-J.H."/>
            <person name="Ramirez L."/>
            <person name="Alfaro M."/>
            <person name="Sun H."/>
            <person name="Tritt A."/>
            <person name="Yoshinaga Y."/>
            <person name="Zwiers L.-H.L."/>
            <person name="Turgeon B.G."/>
            <person name="Goodwin S.B."/>
            <person name="Spatafora J.W."/>
            <person name="Crous P.W."/>
            <person name="Grigoriev I.V."/>
        </authorList>
    </citation>
    <scope>NUCLEOTIDE SEQUENCE [LARGE SCALE GENOMIC DNA]</scope>
    <source>
        <strain evidence="6 7">CBS 611.86</strain>
    </source>
</reference>
<dbReference type="Pfam" id="PF04193">
    <property type="entry name" value="PQ-loop"/>
    <property type="match status" value="1"/>
</dbReference>
<comment type="subcellular location">
    <subcellularLocation>
        <location evidence="1">Membrane</location>
        <topology evidence="1">Multi-pass membrane protein</topology>
    </subcellularLocation>
</comment>
<dbReference type="GO" id="GO:0016020">
    <property type="term" value="C:membrane"/>
    <property type="evidence" value="ECO:0007669"/>
    <property type="project" value="UniProtKB-SubCell"/>
</dbReference>
<feature type="transmembrane region" description="Helical" evidence="5">
    <location>
        <begin position="6"/>
        <end position="24"/>
    </location>
</feature>
<feature type="transmembrane region" description="Helical" evidence="5">
    <location>
        <begin position="45"/>
        <end position="66"/>
    </location>
</feature>
<dbReference type="Gene3D" id="1.20.1280.290">
    <property type="match status" value="1"/>
</dbReference>
<feature type="transmembrane region" description="Helical" evidence="5">
    <location>
        <begin position="193"/>
        <end position="216"/>
    </location>
</feature>
<comment type="caution">
    <text evidence="6">The sequence shown here is derived from an EMBL/GenBank/DDBJ whole genome shotgun (WGS) entry which is preliminary data.</text>
</comment>
<evidence type="ECO:0000313" key="7">
    <source>
        <dbReference type="Proteomes" id="UP000481861"/>
    </source>
</evidence>
<accession>A0A7C8M5V0</accession>
<feature type="transmembrane region" description="Helical" evidence="5">
    <location>
        <begin position="132"/>
        <end position="152"/>
    </location>
</feature>
<keyword evidence="3 5" id="KW-1133">Transmembrane helix</keyword>
<keyword evidence="2 5" id="KW-0812">Transmembrane</keyword>
<evidence type="ECO:0000256" key="3">
    <source>
        <dbReference type="ARBA" id="ARBA00022989"/>
    </source>
</evidence>